<name>A0A6G0VS15_APHCR</name>
<organism evidence="1 2">
    <name type="scientific">Aphis craccivora</name>
    <name type="common">Cowpea aphid</name>
    <dbReference type="NCBI Taxonomy" id="307492"/>
    <lineage>
        <taxon>Eukaryota</taxon>
        <taxon>Metazoa</taxon>
        <taxon>Ecdysozoa</taxon>
        <taxon>Arthropoda</taxon>
        <taxon>Hexapoda</taxon>
        <taxon>Insecta</taxon>
        <taxon>Pterygota</taxon>
        <taxon>Neoptera</taxon>
        <taxon>Paraneoptera</taxon>
        <taxon>Hemiptera</taxon>
        <taxon>Sternorrhyncha</taxon>
        <taxon>Aphidomorpha</taxon>
        <taxon>Aphidoidea</taxon>
        <taxon>Aphididae</taxon>
        <taxon>Aphidini</taxon>
        <taxon>Aphis</taxon>
        <taxon>Aphis</taxon>
    </lineage>
</organism>
<accession>A0A6G0VS15</accession>
<dbReference type="Proteomes" id="UP000478052">
    <property type="component" value="Unassembled WGS sequence"/>
</dbReference>
<dbReference type="AlphaFoldDB" id="A0A6G0VS15"/>
<dbReference type="EMBL" id="VUJU01012651">
    <property type="protein sequence ID" value="KAF0707141.1"/>
    <property type="molecule type" value="Genomic_DNA"/>
</dbReference>
<keyword evidence="2" id="KW-1185">Reference proteome</keyword>
<feature type="non-terminal residue" evidence="1">
    <location>
        <position position="1"/>
    </location>
</feature>
<evidence type="ECO:0000313" key="2">
    <source>
        <dbReference type="Proteomes" id="UP000478052"/>
    </source>
</evidence>
<protein>
    <recommendedName>
        <fullName evidence="3">RNase H domain-containing protein</fullName>
    </recommendedName>
</protein>
<evidence type="ECO:0008006" key="3">
    <source>
        <dbReference type="Google" id="ProtNLM"/>
    </source>
</evidence>
<gene>
    <name evidence="1" type="ORF">FWK35_00034948</name>
</gene>
<evidence type="ECO:0000313" key="1">
    <source>
        <dbReference type="EMBL" id="KAF0707141.1"/>
    </source>
</evidence>
<comment type="caution">
    <text evidence="1">The sequence shown here is derived from an EMBL/GenBank/DDBJ whole genome shotgun (WGS) entry which is preliminary data.</text>
</comment>
<sequence>EEPPFCTCCGTLLTVKHILTECRIYDKERRLYRISNLLDEALNLDPNNQLAEADPDDFKFDHRRRPLVQRFQLTNCELYLICVPLIRYSSTP</sequence>
<proteinExistence type="predicted"/>
<reference evidence="1 2" key="1">
    <citation type="submission" date="2019-08" db="EMBL/GenBank/DDBJ databases">
        <title>Whole genome of Aphis craccivora.</title>
        <authorList>
            <person name="Voronova N.V."/>
            <person name="Shulinski R.S."/>
            <person name="Bandarenka Y.V."/>
            <person name="Zhorov D.G."/>
            <person name="Warner D."/>
        </authorList>
    </citation>
    <scope>NUCLEOTIDE SEQUENCE [LARGE SCALE GENOMIC DNA]</scope>
    <source>
        <strain evidence="1">180601</strain>
        <tissue evidence="1">Whole Body</tissue>
    </source>
</reference>